<evidence type="ECO:0000256" key="1">
    <source>
        <dbReference type="ARBA" id="ARBA00001282"/>
    </source>
</evidence>
<keyword evidence="6 7" id="KW-0414">Isoprene biosynthesis</keyword>
<keyword evidence="9" id="KW-1185">Reference proteome</keyword>
<dbReference type="FunFam" id="3.90.550.10:FF:000003">
    <property type="entry name" value="2-C-methyl-D-erythritol 4-phosphate cytidylyltransferase"/>
    <property type="match status" value="1"/>
</dbReference>
<dbReference type="OrthoDB" id="9806837at2"/>
<name>C8W3W0_DESAS</name>
<dbReference type="eggNOG" id="COG1211">
    <property type="taxonomic scope" value="Bacteria"/>
</dbReference>
<feature type="site" description="Transition state stabilizer" evidence="7">
    <location>
        <position position="23"/>
    </location>
</feature>
<reference evidence="8 9" key="1">
    <citation type="journal article" date="2009" name="Stand. Genomic Sci.">
        <title>Complete genome sequence of Desulfotomaculum acetoxidans type strain (5575).</title>
        <authorList>
            <person name="Spring S."/>
            <person name="Lapidus A."/>
            <person name="Schroder M."/>
            <person name="Gleim D."/>
            <person name="Sims D."/>
            <person name="Meincke L."/>
            <person name="Glavina Del Rio T."/>
            <person name="Tice H."/>
            <person name="Copeland A."/>
            <person name="Cheng J.F."/>
            <person name="Lucas S."/>
            <person name="Chen F."/>
            <person name="Nolan M."/>
            <person name="Bruce D."/>
            <person name="Goodwin L."/>
            <person name="Pitluck S."/>
            <person name="Ivanova N."/>
            <person name="Mavromatis K."/>
            <person name="Mikhailova N."/>
            <person name="Pati A."/>
            <person name="Chen A."/>
            <person name="Palaniappan K."/>
            <person name="Land M."/>
            <person name="Hauser L."/>
            <person name="Chang Y.J."/>
            <person name="Jeffries C.D."/>
            <person name="Chain P."/>
            <person name="Saunders E."/>
            <person name="Brettin T."/>
            <person name="Detter J.C."/>
            <person name="Goker M."/>
            <person name="Bristow J."/>
            <person name="Eisen J.A."/>
            <person name="Markowitz V."/>
            <person name="Hugenholtz P."/>
            <person name="Kyrpides N.C."/>
            <person name="Klenk H.P."/>
            <person name="Han C."/>
        </authorList>
    </citation>
    <scope>NUCLEOTIDE SEQUENCE [LARGE SCALE GENOMIC DNA]</scope>
    <source>
        <strain evidence="9">ATCC 49208 / DSM 771 / VKM B-1644</strain>
    </source>
</reference>
<comment type="function">
    <text evidence="7">Catalyzes the formation of 4-diphosphocytidyl-2-C-methyl-D-erythritol from CTP and 2-C-methyl-D-erythritol 4-phosphate (MEP).</text>
</comment>
<dbReference type="InterPro" id="IPR034683">
    <property type="entry name" value="IspD/TarI"/>
</dbReference>
<dbReference type="HOGENOM" id="CLU_061281_2_2_9"/>
<feature type="site" description="Positions MEP for the nucleophilic attack" evidence="7">
    <location>
        <position position="212"/>
    </location>
</feature>
<evidence type="ECO:0000256" key="7">
    <source>
        <dbReference type="HAMAP-Rule" id="MF_00108"/>
    </source>
</evidence>
<proteinExistence type="inferred from homology"/>
<comment type="similarity">
    <text evidence="3 7">Belongs to the IspD/TarI cytidylyltransferase family. IspD subfamily.</text>
</comment>
<dbReference type="STRING" id="485916.Dtox_0261"/>
<dbReference type="KEGG" id="dae:Dtox_0261"/>
<evidence type="ECO:0000256" key="2">
    <source>
        <dbReference type="ARBA" id="ARBA00004787"/>
    </source>
</evidence>
<evidence type="ECO:0000256" key="3">
    <source>
        <dbReference type="ARBA" id="ARBA00009789"/>
    </source>
</evidence>
<keyword evidence="5 7" id="KW-0548">Nucleotidyltransferase</keyword>
<gene>
    <name evidence="7" type="primary">ispD</name>
    <name evidence="8" type="ordered locus">Dtox_0261</name>
</gene>
<organism evidence="8 9">
    <name type="scientific">Desulfofarcimen acetoxidans (strain ATCC 49208 / DSM 771 / KCTC 5769 / VKM B-1644 / 5575)</name>
    <name type="common">Desulfotomaculum acetoxidans</name>
    <dbReference type="NCBI Taxonomy" id="485916"/>
    <lineage>
        <taxon>Bacteria</taxon>
        <taxon>Bacillati</taxon>
        <taxon>Bacillota</taxon>
        <taxon>Clostridia</taxon>
        <taxon>Eubacteriales</taxon>
        <taxon>Peptococcaceae</taxon>
        <taxon>Desulfofarcimen</taxon>
    </lineage>
</organism>
<dbReference type="EMBL" id="CP001720">
    <property type="protein sequence ID" value="ACV61214.1"/>
    <property type="molecule type" value="Genomic_DNA"/>
</dbReference>
<dbReference type="PANTHER" id="PTHR32125:SF4">
    <property type="entry name" value="2-C-METHYL-D-ERYTHRITOL 4-PHOSPHATE CYTIDYLYLTRANSFERASE, CHLOROPLASTIC"/>
    <property type="match status" value="1"/>
</dbReference>
<evidence type="ECO:0000313" key="9">
    <source>
        <dbReference type="Proteomes" id="UP000002217"/>
    </source>
</evidence>
<evidence type="ECO:0000256" key="6">
    <source>
        <dbReference type="ARBA" id="ARBA00023229"/>
    </source>
</evidence>
<evidence type="ECO:0000256" key="4">
    <source>
        <dbReference type="ARBA" id="ARBA00022679"/>
    </source>
</evidence>
<keyword evidence="4 7" id="KW-0808">Transferase</keyword>
<dbReference type="CDD" id="cd02516">
    <property type="entry name" value="CDP-ME_synthetase"/>
    <property type="match status" value="1"/>
</dbReference>
<protein>
    <recommendedName>
        <fullName evidence="7">2-C-methyl-D-erythritol 4-phosphate cytidylyltransferase</fullName>
        <ecNumber evidence="7">2.7.7.60</ecNumber>
    </recommendedName>
    <alternativeName>
        <fullName evidence="7">4-diphosphocytidyl-2C-methyl-D-erythritol synthase</fullName>
    </alternativeName>
    <alternativeName>
        <fullName evidence="7">MEP cytidylyltransferase</fullName>
        <shortName evidence="7">MCT</shortName>
    </alternativeName>
</protein>
<sequence length="232" mass="25395">MSLISTIITAAGQGLRMGTDTRKQYLSLQGKPILSYAIETFIGMPAVNNIILVVSPGDESFCLENIIPIHGRSKVQAVVAGGASRQESVYNGLLALPQGTNLVIIHDGVRPLFEGNEIDALLEAAAVNGAATLAVPPKDTVKLVNEYNKVVRTLPRERLWLTQTPQVFKYDIIMNAHQKARRHGFEATDDASLVEVSGQQVRVIEGSYENIKITTPEDMIIAEAILNRRKHK</sequence>
<dbReference type="Gene3D" id="3.90.550.10">
    <property type="entry name" value="Spore Coat Polysaccharide Biosynthesis Protein SpsA, Chain A"/>
    <property type="match status" value="1"/>
</dbReference>
<dbReference type="PANTHER" id="PTHR32125">
    <property type="entry name" value="2-C-METHYL-D-ERYTHRITOL 4-PHOSPHATE CYTIDYLYLTRANSFERASE, CHLOROPLASTIC"/>
    <property type="match status" value="1"/>
</dbReference>
<dbReference type="InterPro" id="IPR001228">
    <property type="entry name" value="IspD"/>
</dbReference>
<dbReference type="NCBIfam" id="TIGR00453">
    <property type="entry name" value="ispD"/>
    <property type="match status" value="1"/>
</dbReference>
<dbReference type="InterPro" id="IPR018294">
    <property type="entry name" value="ISPD_synthase_CS"/>
</dbReference>
<dbReference type="PROSITE" id="PS01295">
    <property type="entry name" value="ISPD"/>
    <property type="match status" value="1"/>
</dbReference>
<dbReference type="Proteomes" id="UP000002217">
    <property type="component" value="Chromosome"/>
</dbReference>
<dbReference type="InterPro" id="IPR029044">
    <property type="entry name" value="Nucleotide-diphossugar_trans"/>
</dbReference>
<dbReference type="UniPathway" id="UPA00056">
    <property type="reaction ID" value="UER00093"/>
</dbReference>
<dbReference type="Pfam" id="PF01128">
    <property type="entry name" value="IspD"/>
    <property type="match status" value="1"/>
</dbReference>
<dbReference type="InterPro" id="IPR050088">
    <property type="entry name" value="IspD/TarI_cytidylyltransf_bact"/>
</dbReference>
<evidence type="ECO:0000313" key="8">
    <source>
        <dbReference type="EMBL" id="ACV61214.1"/>
    </source>
</evidence>
<comment type="pathway">
    <text evidence="2 7">Isoprenoid biosynthesis; isopentenyl diphosphate biosynthesis via DXP pathway; isopentenyl diphosphate from 1-deoxy-D-xylulose 5-phosphate: step 2/6.</text>
</comment>
<dbReference type="GO" id="GO:0019288">
    <property type="term" value="P:isopentenyl diphosphate biosynthetic process, methylerythritol 4-phosphate pathway"/>
    <property type="evidence" value="ECO:0007669"/>
    <property type="project" value="UniProtKB-UniRule"/>
</dbReference>
<feature type="site" description="Transition state stabilizer" evidence="7">
    <location>
        <position position="16"/>
    </location>
</feature>
<accession>C8W3W0</accession>
<dbReference type="EC" id="2.7.7.60" evidence="7"/>
<evidence type="ECO:0000256" key="5">
    <source>
        <dbReference type="ARBA" id="ARBA00022695"/>
    </source>
</evidence>
<dbReference type="SUPFAM" id="SSF53448">
    <property type="entry name" value="Nucleotide-diphospho-sugar transferases"/>
    <property type="match status" value="1"/>
</dbReference>
<dbReference type="AlphaFoldDB" id="C8W3W0"/>
<dbReference type="HAMAP" id="MF_00108">
    <property type="entry name" value="IspD"/>
    <property type="match status" value="1"/>
</dbReference>
<dbReference type="GO" id="GO:0050518">
    <property type="term" value="F:2-C-methyl-D-erythritol 4-phosphate cytidylyltransferase activity"/>
    <property type="evidence" value="ECO:0007669"/>
    <property type="project" value="UniProtKB-UniRule"/>
</dbReference>
<comment type="catalytic activity">
    <reaction evidence="1 7">
        <text>2-C-methyl-D-erythritol 4-phosphate + CTP + H(+) = 4-CDP-2-C-methyl-D-erythritol + diphosphate</text>
        <dbReference type="Rhea" id="RHEA:13429"/>
        <dbReference type="ChEBI" id="CHEBI:15378"/>
        <dbReference type="ChEBI" id="CHEBI:33019"/>
        <dbReference type="ChEBI" id="CHEBI:37563"/>
        <dbReference type="ChEBI" id="CHEBI:57823"/>
        <dbReference type="ChEBI" id="CHEBI:58262"/>
        <dbReference type="EC" id="2.7.7.60"/>
    </reaction>
</comment>
<feature type="site" description="Positions MEP for the nucleophilic attack" evidence="7">
    <location>
        <position position="156"/>
    </location>
</feature>
<dbReference type="RefSeq" id="WP_015755935.1">
    <property type="nucleotide sequence ID" value="NC_013216.1"/>
</dbReference>